<feature type="compositionally biased region" description="Pro residues" evidence="1">
    <location>
        <begin position="7"/>
        <end position="20"/>
    </location>
</feature>
<gene>
    <name evidence="2" type="ORF">QQF64_016805</name>
</gene>
<feature type="compositionally biased region" description="Polar residues" evidence="1">
    <location>
        <begin position="77"/>
        <end position="88"/>
    </location>
</feature>
<evidence type="ECO:0000313" key="3">
    <source>
        <dbReference type="Proteomes" id="UP001558613"/>
    </source>
</evidence>
<dbReference type="EMBL" id="JAYMGO010000020">
    <property type="protein sequence ID" value="KAL1254576.1"/>
    <property type="molecule type" value="Genomic_DNA"/>
</dbReference>
<accession>A0ABR3LRB3</accession>
<organism evidence="2 3">
    <name type="scientific">Cirrhinus molitorella</name>
    <name type="common">mud carp</name>
    <dbReference type="NCBI Taxonomy" id="172907"/>
    <lineage>
        <taxon>Eukaryota</taxon>
        <taxon>Metazoa</taxon>
        <taxon>Chordata</taxon>
        <taxon>Craniata</taxon>
        <taxon>Vertebrata</taxon>
        <taxon>Euteleostomi</taxon>
        <taxon>Actinopterygii</taxon>
        <taxon>Neopterygii</taxon>
        <taxon>Teleostei</taxon>
        <taxon>Ostariophysi</taxon>
        <taxon>Cypriniformes</taxon>
        <taxon>Cyprinidae</taxon>
        <taxon>Labeoninae</taxon>
        <taxon>Labeonini</taxon>
        <taxon>Cirrhinus</taxon>
    </lineage>
</organism>
<evidence type="ECO:0000256" key="1">
    <source>
        <dbReference type="SAM" id="MobiDB-lite"/>
    </source>
</evidence>
<feature type="non-terminal residue" evidence="2">
    <location>
        <position position="1"/>
    </location>
</feature>
<feature type="region of interest" description="Disordered" evidence="1">
    <location>
        <begin position="1"/>
        <end position="24"/>
    </location>
</feature>
<reference evidence="2 3" key="1">
    <citation type="submission" date="2023-09" db="EMBL/GenBank/DDBJ databases">
        <authorList>
            <person name="Wang M."/>
        </authorList>
    </citation>
    <scope>NUCLEOTIDE SEQUENCE [LARGE SCALE GENOMIC DNA]</scope>
    <source>
        <strain evidence="2">GT-2023</strain>
        <tissue evidence="2">Liver</tissue>
    </source>
</reference>
<protein>
    <submittedName>
        <fullName evidence="2">Uncharacterized protein</fullName>
    </submittedName>
</protein>
<name>A0ABR3LRB3_9TELE</name>
<dbReference type="Proteomes" id="UP001558613">
    <property type="component" value="Unassembled WGS sequence"/>
</dbReference>
<feature type="non-terminal residue" evidence="2">
    <location>
        <position position="99"/>
    </location>
</feature>
<comment type="caution">
    <text evidence="2">The sequence shown here is derived from an EMBL/GenBank/DDBJ whole genome shotgun (WGS) entry which is preliminary data.</text>
</comment>
<sequence length="99" mass="10942">PTLTRPNIPPPPTAPTPAAPRAPTLPTAVSSLWTAWINPWTAENRQLPFFFFFHHPKHTFPYPSALLGLTKKCQDSYKQSPARSSTTRAKGLPQILPLG</sequence>
<keyword evidence="3" id="KW-1185">Reference proteome</keyword>
<evidence type="ECO:0000313" key="2">
    <source>
        <dbReference type="EMBL" id="KAL1254576.1"/>
    </source>
</evidence>
<feature type="region of interest" description="Disordered" evidence="1">
    <location>
        <begin position="77"/>
        <end position="99"/>
    </location>
</feature>
<proteinExistence type="predicted"/>